<evidence type="ECO:0000313" key="1">
    <source>
        <dbReference type="EMBL" id="KAJ0099864.1"/>
    </source>
</evidence>
<keyword evidence="2" id="KW-1185">Reference proteome</keyword>
<comment type="caution">
    <text evidence="1">The sequence shown here is derived from an EMBL/GenBank/DDBJ whole genome shotgun (WGS) entry which is preliminary data.</text>
</comment>
<accession>A0ACC1BLP9</accession>
<reference evidence="2" key="1">
    <citation type="journal article" date="2023" name="G3 (Bethesda)">
        <title>Genome assembly and association tests identify interacting loci associated with vigor, precocity, and sex in interspecific pistachio rootstocks.</title>
        <authorList>
            <person name="Palmer W."/>
            <person name="Jacygrad E."/>
            <person name="Sagayaradj S."/>
            <person name="Cavanaugh K."/>
            <person name="Han R."/>
            <person name="Bertier L."/>
            <person name="Beede B."/>
            <person name="Kafkas S."/>
            <person name="Golino D."/>
            <person name="Preece J."/>
            <person name="Michelmore R."/>
        </authorList>
    </citation>
    <scope>NUCLEOTIDE SEQUENCE [LARGE SCALE GENOMIC DNA]</scope>
</reference>
<name>A0ACC1BLP9_9ROSI</name>
<gene>
    <name evidence="1" type="ORF">Patl1_20921</name>
</gene>
<sequence>MYRLLMGDQDRERKEEFFLEDDSDEEDIEENGNNDNSGSGSDEDDINGDEDGDKGSNPATFSSHQWPQSFRETVDSYTIAASPNFGSVIPSITSSVRYSSFLSQRRNSIEEDAKSPLLSEYESVHEKEDLARISTTQSSWSAKASLHGELPIAHGCSLTQTIFNVGLLSTPYTVKEAGWASLIVLLMFAVVCCYTACLMRYCFESKEGILTYPDIGQAAFGRYGRLLISIILYTELYSYCVEFIILEGDNLTRLFPGASLGWLGFQLDGIHLFGILTAVIVLPTVWLRDLRLISYLSAGGVIATILIALCVFFLGTTDGIGFHQTGEVVNWSVFALCIIIYGGVAVMGYLMFGQATLSQITLNMPPHSFASKVAIWTTVSRQPIY</sequence>
<organism evidence="1 2">
    <name type="scientific">Pistacia atlantica</name>
    <dbReference type="NCBI Taxonomy" id="434234"/>
    <lineage>
        <taxon>Eukaryota</taxon>
        <taxon>Viridiplantae</taxon>
        <taxon>Streptophyta</taxon>
        <taxon>Embryophyta</taxon>
        <taxon>Tracheophyta</taxon>
        <taxon>Spermatophyta</taxon>
        <taxon>Magnoliopsida</taxon>
        <taxon>eudicotyledons</taxon>
        <taxon>Gunneridae</taxon>
        <taxon>Pentapetalae</taxon>
        <taxon>rosids</taxon>
        <taxon>malvids</taxon>
        <taxon>Sapindales</taxon>
        <taxon>Anacardiaceae</taxon>
        <taxon>Pistacia</taxon>
    </lineage>
</organism>
<protein>
    <submittedName>
        <fullName evidence="1">Uncharacterized protein</fullName>
    </submittedName>
</protein>
<evidence type="ECO:0000313" key="2">
    <source>
        <dbReference type="Proteomes" id="UP001164250"/>
    </source>
</evidence>
<dbReference type="EMBL" id="CM047900">
    <property type="protein sequence ID" value="KAJ0099864.1"/>
    <property type="molecule type" value="Genomic_DNA"/>
</dbReference>
<dbReference type="Proteomes" id="UP001164250">
    <property type="component" value="Chromosome 4"/>
</dbReference>
<proteinExistence type="predicted"/>